<dbReference type="InterPro" id="IPR051161">
    <property type="entry name" value="Mannose-6P_isomerase_type2"/>
</dbReference>
<proteinExistence type="predicted"/>
<dbReference type="InterPro" id="IPR005835">
    <property type="entry name" value="NTP_transferase_dom"/>
</dbReference>
<dbReference type="GO" id="GO:0009298">
    <property type="term" value="P:GDP-mannose biosynthetic process"/>
    <property type="evidence" value="ECO:0007669"/>
    <property type="project" value="TreeGrafter"/>
</dbReference>
<keyword evidence="3" id="KW-1185">Reference proteome</keyword>
<evidence type="ECO:0000313" key="2">
    <source>
        <dbReference type="EMBL" id="WNM62233.1"/>
    </source>
</evidence>
<dbReference type="KEGG" id="nneo:PQG83_00375"/>
<name>A0AA96JW91_9BACT</name>
<evidence type="ECO:0000259" key="1">
    <source>
        <dbReference type="Pfam" id="PF00483"/>
    </source>
</evidence>
<organism evidence="2 3">
    <name type="scientific">Candidatus Nitrospira neomarina</name>
    <dbReference type="NCBI Taxonomy" id="3020899"/>
    <lineage>
        <taxon>Bacteria</taxon>
        <taxon>Pseudomonadati</taxon>
        <taxon>Nitrospirota</taxon>
        <taxon>Nitrospiria</taxon>
        <taxon>Nitrospirales</taxon>
        <taxon>Nitrospiraceae</taxon>
        <taxon>Nitrospira</taxon>
    </lineage>
</organism>
<dbReference type="PANTHER" id="PTHR46390">
    <property type="entry name" value="MANNOSE-1-PHOSPHATE GUANYLYLTRANSFERASE"/>
    <property type="match status" value="1"/>
</dbReference>
<feature type="domain" description="Nucleotidyl transferase" evidence="1">
    <location>
        <begin position="13"/>
        <end position="297"/>
    </location>
</feature>
<evidence type="ECO:0000313" key="3">
    <source>
        <dbReference type="Proteomes" id="UP001302494"/>
    </source>
</evidence>
<dbReference type="RefSeq" id="WP_312745418.1">
    <property type="nucleotide sequence ID" value="NZ_CP116968.1"/>
</dbReference>
<dbReference type="Proteomes" id="UP001302494">
    <property type="component" value="Chromosome"/>
</dbReference>
<gene>
    <name evidence="2" type="ORF">PQG83_00375</name>
</gene>
<protein>
    <submittedName>
        <fullName evidence="2">Sugar phosphate nucleotidyltransferase</fullName>
    </submittedName>
</protein>
<dbReference type="SUPFAM" id="SSF53448">
    <property type="entry name" value="Nucleotide-diphospho-sugar transferases"/>
    <property type="match status" value="1"/>
</dbReference>
<dbReference type="InterPro" id="IPR029044">
    <property type="entry name" value="Nucleotide-diphossugar_trans"/>
</dbReference>
<dbReference type="EMBL" id="CP116968">
    <property type="protein sequence ID" value="WNM62233.1"/>
    <property type="molecule type" value="Genomic_DNA"/>
</dbReference>
<reference evidence="2 3" key="1">
    <citation type="submission" date="2023-01" db="EMBL/GenBank/DDBJ databases">
        <title>Cultivation and genomic characterization of new, ubiquitous marine nitrite-oxidizing bacteria from the Nitrospirales.</title>
        <authorList>
            <person name="Mueller A.J."/>
            <person name="Daebeler A."/>
            <person name="Herbold C.W."/>
            <person name="Kirkegaard R.H."/>
            <person name="Daims H."/>
        </authorList>
    </citation>
    <scope>NUCLEOTIDE SEQUENCE [LARGE SCALE GENOMIC DNA]</scope>
    <source>
        <strain evidence="2 3">DK</strain>
    </source>
</reference>
<dbReference type="PANTHER" id="PTHR46390:SF1">
    <property type="entry name" value="MANNOSE-1-PHOSPHATE GUANYLYLTRANSFERASE"/>
    <property type="match status" value="1"/>
</dbReference>
<dbReference type="Gene3D" id="3.90.550.10">
    <property type="entry name" value="Spore Coat Polysaccharide Biosynthesis Protein SpsA, Chain A"/>
    <property type="match status" value="1"/>
</dbReference>
<dbReference type="GO" id="GO:0004475">
    <property type="term" value="F:mannose-1-phosphate guanylyltransferase (GTP) activity"/>
    <property type="evidence" value="ECO:0007669"/>
    <property type="project" value="TreeGrafter"/>
</dbReference>
<accession>A0AA96JW91</accession>
<sequence length="328" mass="37124">MKDQNTAQGERWSVILAGGEGERTRPFIERWLGYHKPKQYCSFVGHRSMLQHTWDRADFLTHPDHKITVIAQNHFREVVSQSANRSCGQVIGQPRNCDTAAGIFLPLTYIRAQNPHATVVLYPADHFVSPEHRFMDTVEKAIQATTLFHDRIMLLGVRPTSLELEYGWIEPGGPLGSSGGLCVRRVDAFLEKPNAIQGLAAQVNGALWNTFIMTAKVETLWRSGWKCLPEVLERFEQLEKVIGTPQESRTLREIYHDMPKRNFSSDLLGCAPESVGVLELKNVLWSDWGRPDRIADTIRAIGKPPAFGLECLTETRHTRNESQLTEVL</sequence>
<dbReference type="Pfam" id="PF00483">
    <property type="entry name" value="NTP_transferase"/>
    <property type="match status" value="1"/>
</dbReference>
<dbReference type="AlphaFoldDB" id="A0AA96JW91"/>